<organism evidence="5 6">
    <name type="scientific">Chelatococcus albus</name>
    <dbReference type="NCBI Taxonomy" id="3047466"/>
    <lineage>
        <taxon>Bacteria</taxon>
        <taxon>Pseudomonadati</taxon>
        <taxon>Pseudomonadota</taxon>
        <taxon>Alphaproteobacteria</taxon>
        <taxon>Hyphomicrobiales</taxon>
        <taxon>Chelatococcaceae</taxon>
        <taxon>Chelatococcus</taxon>
    </lineage>
</organism>
<dbReference type="EMBL" id="JASJEV010000007">
    <property type="protein sequence ID" value="MDJ1159156.1"/>
    <property type="molecule type" value="Genomic_DNA"/>
</dbReference>
<evidence type="ECO:0000256" key="3">
    <source>
        <dbReference type="ARBA" id="ARBA00023002"/>
    </source>
</evidence>
<dbReference type="PANTHER" id="PTHR33711">
    <property type="entry name" value="DIOXYGENASE, PUTATIVE (AFU_ORTHOLOGUE AFUA_2G02910)-RELATED"/>
    <property type="match status" value="1"/>
</dbReference>
<dbReference type="InterPro" id="IPR012786">
    <property type="entry name" value="Protocat_dOase_a"/>
</dbReference>
<comment type="caution">
    <text evidence="5">The sequence shown here is derived from an EMBL/GenBank/DDBJ whole genome shotgun (WGS) entry which is preliminary data.</text>
</comment>
<dbReference type="Proteomes" id="UP001321492">
    <property type="component" value="Unassembled WGS sequence"/>
</dbReference>
<evidence type="ECO:0000256" key="2">
    <source>
        <dbReference type="ARBA" id="ARBA00022964"/>
    </source>
</evidence>
<keyword evidence="6" id="KW-1185">Reference proteome</keyword>
<keyword evidence="2" id="KW-0223">Dioxygenase</keyword>
<dbReference type="InterPro" id="IPR015889">
    <property type="entry name" value="Intradiol_dOase_core"/>
</dbReference>
<accession>A0ABT7AIE7</accession>
<dbReference type="SUPFAM" id="SSF49482">
    <property type="entry name" value="Aromatic compound dioxygenase"/>
    <property type="match status" value="1"/>
</dbReference>
<sequence>MADLTPSQTVGPYFAYALTPRDYGRVEFVTGNLVTPSTTGERIRIEGRVRDGDGAPVPDAMIEIWQADAEGRYAHPADERRPNSDFVGFGRAATGADGAFFFETIKPGPVPGPDGAAQAPHISVGVFARGVLKRLHTRLYFDGEAANAADPVLALVPAERRATLVARKAGEGRYTWDIVLQGEGETVFFEA</sequence>
<dbReference type="CDD" id="cd03463">
    <property type="entry name" value="3_4-PCD_alpha"/>
    <property type="match status" value="1"/>
</dbReference>
<comment type="similarity">
    <text evidence="1">Belongs to the intradiol ring-cleavage dioxygenase family.</text>
</comment>
<dbReference type="RefSeq" id="WP_283741139.1">
    <property type="nucleotide sequence ID" value="NZ_JASJEV010000007.1"/>
</dbReference>
<evidence type="ECO:0000259" key="4">
    <source>
        <dbReference type="PROSITE" id="PS00083"/>
    </source>
</evidence>
<proteinExistence type="inferred from homology"/>
<evidence type="ECO:0000313" key="6">
    <source>
        <dbReference type="Proteomes" id="UP001321492"/>
    </source>
</evidence>
<dbReference type="NCBIfam" id="TIGR02423">
    <property type="entry name" value="protocat_alph"/>
    <property type="match status" value="1"/>
</dbReference>
<dbReference type="PANTHER" id="PTHR33711:SF9">
    <property type="entry name" value="PROTOCATECHUATE 3,4-DIOXYGENASE ALPHA CHAIN"/>
    <property type="match status" value="1"/>
</dbReference>
<dbReference type="EC" id="1.13.11.3" evidence="5"/>
<evidence type="ECO:0000313" key="5">
    <source>
        <dbReference type="EMBL" id="MDJ1159156.1"/>
    </source>
</evidence>
<dbReference type="GO" id="GO:0018578">
    <property type="term" value="F:protocatechuate 3,4-dioxygenase activity"/>
    <property type="evidence" value="ECO:0007669"/>
    <property type="project" value="UniProtKB-EC"/>
</dbReference>
<keyword evidence="3 5" id="KW-0560">Oxidoreductase</keyword>
<reference evidence="5 6" key="1">
    <citation type="submission" date="2023-05" db="EMBL/GenBank/DDBJ databases">
        <title>Chelatococcus sp. nov., a moderately thermophilic bacterium isolated from hot spring microbial mat.</title>
        <authorList>
            <person name="Hu C.-J."/>
            <person name="Li W.-J."/>
        </authorList>
    </citation>
    <scope>NUCLEOTIDE SEQUENCE [LARGE SCALE GENOMIC DNA]</scope>
    <source>
        <strain evidence="5 6">SYSU G07232</strain>
    </source>
</reference>
<dbReference type="Pfam" id="PF00775">
    <property type="entry name" value="Dioxygenase_C"/>
    <property type="match status" value="1"/>
</dbReference>
<name>A0ABT7AIE7_9HYPH</name>
<dbReference type="Gene3D" id="2.60.130.10">
    <property type="entry name" value="Aromatic compound dioxygenase"/>
    <property type="match status" value="1"/>
</dbReference>
<protein>
    <submittedName>
        <fullName evidence="5">Protocatechuate 3,4-dioxygenase subunit alpha</fullName>
        <ecNumber evidence="5">1.13.11.3</ecNumber>
    </submittedName>
</protein>
<dbReference type="InterPro" id="IPR050770">
    <property type="entry name" value="Intradiol_RC_Dioxygenase"/>
</dbReference>
<evidence type="ECO:0000256" key="1">
    <source>
        <dbReference type="ARBA" id="ARBA00007825"/>
    </source>
</evidence>
<dbReference type="PROSITE" id="PS00083">
    <property type="entry name" value="INTRADIOL_DIOXYGENAS"/>
    <property type="match status" value="1"/>
</dbReference>
<dbReference type="InterPro" id="IPR000627">
    <property type="entry name" value="Intradiol_dOase_C"/>
</dbReference>
<feature type="domain" description="Intradiol ring-cleavage dioxygenases" evidence="4">
    <location>
        <begin position="45"/>
        <end position="73"/>
    </location>
</feature>
<gene>
    <name evidence="5" type="primary">pcaG</name>
    <name evidence="5" type="ORF">QNA08_13000</name>
</gene>